<dbReference type="Gene3D" id="3.30.450.20">
    <property type="entry name" value="PAS domain"/>
    <property type="match status" value="2"/>
</dbReference>
<proteinExistence type="inferred from homology"/>
<dbReference type="InterPro" id="IPR001638">
    <property type="entry name" value="Solute-binding_3/MltF_N"/>
</dbReference>
<feature type="domain" description="PAC" evidence="6">
    <location>
        <begin position="380"/>
        <end position="433"/>
    </location>
</feature>
<dbReference type="PANTHER" id="PTHR35936">
    <property type="entry name" value="MEMBRANE-BOUND LYTIC MUREIN TRANSGLYCOSYLASE F"/>
    <property type="match status" value="1"/>
</dbReference>
<comment type="caution">
    <text evidence="7">The sequence shown here is derived from an EMBL/GenBank/DDBJ whole genome shotgun (WGS) entry which is preliminary data.</text>
</comment>
<dbReference type="InterPro" id="IPR013767">
    <property type="entry name" value="PAS_fold"/>
</dbReference>
<dbReference type="SMART" id="SM00062">
    <property type="entry name" value="PBPb"/>
    <property type="match status" value="1"/>
</dbReference>
<evidence type="ECO:0000256" key="4">
    <source>
        <dbReference type="SAM" id="SignalP"/>
    </source>
</evidence>
<dbReference type="SUPFAM" id="SSF55785">
    <property type="entry name" value="PYP-like sensor domain (PAS domain)"/>
    <property type="match status" value="2"/>
</dbReference>
<dbReference type="SMART" id="SM00091">
    <property type="entry name" value="PAS"/>
    <property type="match status" value="2"/>
</dbReference>
<reference evidence="7" key="1">
    <citation type="journal article" date="2020" name="mSystems">
        <title>Genome- and Community-Level Interaction Insights into Carbon Utilization and Element Cycling Functions of Hydrothermarchaeota in Hydrothermal Sediment.</title>
        <authorList>
            <person name="Zhou Z."/>
            <person name="Liu Y."/>
            <person name="Xu W."/>
            <person name="Pan J."/>
            <person name="Luo Z.H."/>
            <person name="Li M."/>
        </authorList>
    </citation>
    <scope>NUCLEOTIDE SEQUENCE [LARGE SCALE GENOMIC DNA]</scope>
    <source>
        <strain evidence="7">HyVt-443</strain>
    </source>
</reference>
<dbReference type="PROSITE" id="PS50113">
    <property type="entry name" value="PAC"/>
    <property type="match status" value="1"/>
</dbReference>
<keyword evidence="2 4" id="KW-0732">Signal</keyword>
<comment type="similarity">
    <text evidence="1">Belongs to the bacterial solute-binding protein 3 family.</text>
</comment>
<protein>
    <submittedName>
        <fullName evidence="7">Transporter substrate-binding domain-containing protein</fullName>
    </submittedName>
</protein>
<feature type="chain" id="PRO_5032521064" evidence="4">
    <location>
        <begin position="27"/>
        <end position="553"/>
    </location>
</feature>
<feature type="transmembrane region" description="Helical" evidence="3">
    <location>
        <begin position="273"/>
        <end position="295"/>
    </location>
</feature>
<dbReference type="InterPro" id="IPR000700">
    <property type="entry name" value="PAS-assoc_C"/>
</dbReference>
<dbReference type="EMBL" id="DRKP01000146">
    <property type="protein sequence ID" value="HEB97145.1"/>
    <property type="molecule type" value="Genomic_DNA"/>
</dbReference>
<dbReference type="AlphaFoldDB" id="A0A831W9P7"/>
<evidence type="ECO:0000256" key="2">
    <source>
        <dbReference type="ARBA" id="ARBA00022729"/>
    </source>
</evidence>
<keyword evidence="3" id="KW-0812">Transmembrane</keyword>
<gene>
    <name evidence="7" type="ORF">ENI96_12050</name>
</gene>
<feature type="signal peptide" evidence="4">
    <location>
        <begin position="1"/>
        <end position="26"/>
    </location>
</feature>
<evidence type="ECO:0000313" key="7">
    <source>
        <dbReference type="EMBL" id="HEB97145.1"/>
    </source>
</evidence>
<evidence type="ECO:0000256" key="1">
    <source>
        <dbReference type="ARBA" id="ARBA00010333"/>
    </source>
</evidence>
<organism evidence="7">
    <name type="scientific">Sedimenticola thiotaurini</name>
    <dbReference type="NCBI Taxonomy" id="1543721"/>
    <lineage>
        <taxon>Bacteria</taxon>
        <taxon>Pseudomonadati</taxon>
        <taxon>Pseudomonadota</taxon>
        <taxon>Gammaproteobacteria</taxon>
        <taxon>Chromatiales</taxon>
        <taxon>Sedimenticolaceae</taxon>
        <taxon>Sedimenticola</taxon>
    </lineage>
</organism>
<dbReference type="InterPro" id="IPR013656">
    <property type="entry name" value="PAS_4"/>
</dbReference>
<dbReference type="InterPro" id="IPR000014">
    <property type="entry name" value="PAS"/>
</dbReference>
<dbReference type="SUPFAM" id="SSF53850">
    <property type="entry name" value="Periplasmic binding protein-like II"/>
    <property type="match status" value="1"/>
</dbReference>
<evidence type="ECO:0000256" key="3">
    <source>
        <dbReference type="SAM" id="Phobius"/>
    </source>
</evidence>
<accession>A0A831W9P7</accession>
<keyword evidence="3" id="KW-1133">Transmembrane helix</keyword>
<dbReference type="CDD" id="cd00130">
    <property type="entry name" value="PAS"/>
    <property type="match status" value="1"/>
</dbReference>
<dbReference type="GO" id="GO:0006355">
    <property type="term" value="P:regulation of DNA-templated transcription"/>
    <property type="evidence" value="ECO:0007669"/>
    <property type="project" value="InterPro"/>
</dbReference>
<feature type="domain" description="PAS" evidence="5">
    <location>
        <begin position="434"/>
        <end position="509"/>
    </location>
</feature>
<dbReference type="PROSITE" id="PS50112">
    <property type="entry name" value="PAS"/>
    <property type="match status" value="1"/>
</dbReference>
<keyword evidence="3" id="KW-0472">Membrane</keyword>
<dbReference type="NCBIfam" id="TIGR00229">
    <property type="entry name" value="sensory_box"/>
    <property type="match status" value="2"/>
</dbReference>
<sequence length="553" mass="62484">MNARPPGTALLSWLVALLLISAPSLATSAHTGAGDHDIRVGIYLNPPLSYPGVDGRRPTGFIVDLLDAIARQEGWTLEFVSCKWDECNQLLKTGGIDMLAPIAVDDAEKRGYDYNRESLYVNWGQIVIPKGETLESPLDLAGKSVIALSGDVHFADLKELAHRFDIDVRFLEVDDYESVLAWVANGPVDAGLVNRTLDLDQYPQFKLERSPVIFNPAEIRIALSPHNDQLENAIRIQRIDYNLTRLKGTRGSLYYQLQERWFGKKGGPVLPEWAIWAFLVIAGIALLLSVSVLVLRRQVRHQTRRIQQISDRFSAFMNNLPGIAYMKGGDGRYIFVNPVWEQTKHLNSDQVVGRLPEEIWPDNELDPHTAEEQQAIEQRQVVESIETSPWDDLSRYWRLIRFPIVESSGDQVMVGGVGLDITAQREAEERLSHLNRQLQLLLDSAGEGIFGLDGMGRCNFINQEALDLLGYRHEEVINANLHDLIQHSREDGSLYPEVESPIHRAIREGRKFRITDEVFWRGDGTSFPVEYSVHPIADGEYPGAVVVFHRREE</sequence>
<dbReference type="Pfam" id="PF00989">
    <property type="entry name" value="PAS"/>
    <property type="match status" value="1"/>
</dbReference>
<name>A0A831W9P7_9GAMM</name>
<dbReference type="InterPro" id="IPR035965">
    <property type="entry name" value="PAS-like_dom_sf"/>
</dbReference>
<dbReference type="Pfam" id="PF00497">
    <property type="entry name" value="SBP_bac_3"/>
    <property type="match status" value="1"/>
</dbReference>
<evidence type="ECO:0000259" key="6">
    <source>
        <dbReference type="PROSITE" id="PS50113"/>
    </source>
</evidence>
<dbReference type="Pfam" id="PF08448">
    <property type="entry name" value="PAS_4"/>
    <property type="match status" value="1"/>
</dbReference>
<dbReference type="Gene3D" id="3.40.190.10">
    <property type="entry name" value="Periplasmic binding protein-like II"/>
    <property type="match status" value="2"/>
</dbReference>
<dbReference type="Proteomes" id="UP000886251">
    <property type="component" value="Unassembled WGS sequence"/>
</dbReference>
<evidence type="ECO:0000259" key="5">
    <source>
        <dbReference type="PROSITE" id="PS50112"/>
    </source>
</evidence>